<dbReference type="GO" id="GO:0004519">
    <property type="term" value="F:endonuclease activity"/>
    <property type="evidence" value="ECO:0007669"/>
    <property type="project" value="InterPro"/>
</dbReference>
<name>A0A1M4N3P2_9RHOB</name>
<evidence type="ECO:0008006" key="3">
    <source>
        <dbReference type="Google" id="ProtNLM"/>
    </source>
</evidence>
<dbReference type="Proteomes" id="UP000184085">
    <property type="component" value="Unassembled WGS sequence"/>
</dbReference>
<dbReference type="AlphaFoldDB" id="A0A1M4N3P2"/>
<dbReference type="InterPro" id="IPR044930">
    <property type="entry name" value="Homing_endonuclease_His-Me"/>
</dbReference>
<protein>
    <recommendedName>
        <fullName evidence="3">HNH nuclease domain-containing protein</fullName>
    </recommendedName>
</protein>
<dbReference type="Gene3D" id="3.90.75.10">
    <property type="entry name" value="Homing Intron 3 (I-ppo) Encoded Endonuclease, Chain A"/>
    <property type="match status" value="1"/>
</dbReference>
<reference evidence="2" key="1">
    <citation type="submission" date="2016-09" db="EMBL/GenBank/DDBJ databases">
        <authorList>
            <person name="Wibberg D."/>
        </authorList>
    </citation>
    <scope>NUCLEOTIDE SEQUENCE [LARGE SCALE GENOMIC DNA]</scope>
</reference>
<organism evidence="1 2">
    <name type="scientific">Donghicola eburneus</name>
    <dbReference type="NCBI Taxonomy" id="393278"/>
    <lineage>
        <taxon>Bacteria</taxon>
        <taxon>Pseudomonadati</taxon>
        <taxon>Pseudomonadota</taxon>
        <taxon>Alphaproteobacteria</taxon>
        <taxon>Rhodobacterales</taxon>
        <taxon>Roseobacteraceae</taxon>
        <taxon>Donghicola</taxon>
    </lineage>
</organism>
<keyword evidence="2" id="KW-1185">Reference proteome</keyword>
<gene>
    <name evidence="1" type="ORF">KARMA_3668</name>
</gene>
<dbReference type="EMBL" id="FMJB01000064">
    <property type="protein sequence ID" value="SCM69429.1"/>
    <property type="molecule type" value="Genomic_DNA"/>
</dbReference>
<proteinExistence type="predicted"/>
<sequence length="139" mass="16070">MNEADVAVITKAAGENLAAFAADGWIERPQTEDPIWWYDELMAQDKCLKTLKAILEKAEYDDQGCLSIAGKEPYRVRVRGRRMRAYQYVYWVCAALIPSRQDVVRHRCHNRQCINPDHLCHGLQQQNIRDEILRRAGQG</sequence>
<dbReference type="InterPro" id="IPR044925">
    <property type="entry name" value="His-Me_finger_sf"/>
</dbReference>
<evidence type="ECO:0000313" key="2">
    <source>
        <dbReference type="Proteomes" id="UP000184085"/>
    </source>
</evidence>
<evidence type="ECO:0000313" key="1">
    <source>
        <dbReference type="EMBL" id="SCM69429.1"/>
    </source>
</evidence>
<dbReference type="RefSeq" id="WP_072709005.1">
    <property type="nucleotide sequence ID" value="NZ_FMJB01000064.1"/>
</dbReference>
<accession>A0A1M4N3P2</accession>
<dbReference type="SUPFAM" id="SSF54060">
    <property type="entry name" value="His-Me finger endonucleases"/>
    <property type="match status" value="1"/>
</dbReference>